<dbReference type="Proteomes" id="UP000688137">
    <property type="component" value="Unassembled WGS sequence"/>
</dbReference>
<sequence>MQNRPSSKHRYQQMSTMDSINLKEKQLYQSNSSVQLSQGAILRPDQISNQQQYGYSQIDKKIAQQAVSYNPITGAPQIRNPINYPIETQLQKNTPYGIQLHFNNYTTTAGQIGSGTKPNDTQFEKNLNKFFAADDPNQVQSQSHLKSNDAQPLSSNPQFQKNLVKFFAADDPFQPKRKNNLRQSNSRSINQYSQQFNSQYQEQLLNNQQFKKNLTKFFAADDPTQIKKHHSQNNNPNPSQQRYQPLNDPLLDSRQVYYQNSNKNFAGDDPSQQKIQISQQSQQQQQINSIEQNILQRLEQDPRFQKNLQQFFGIDAEFQQNQNIQQTRNQYTRRQENIKQSRIITITDSSAAARNQVVGFFKARGVDDFDQFAIPGGVFGLINNPVQENSLIYYINTMRGAYHIKEIYIISVLDQNSNVKIYTTSNDKRLHQNAIYELKSLLENKHNIREKFHGIIIDQRGSSEKVF</sequence>
<protein>
    <submittedName>
        <fullName evidence="2">Uncharacterized protein</fullName>
    </submittedName>
</protein>
<name>A0A8S1KVP6_PARPR</name>
<reference evidence="2" key="1">
    <citation type="submission" date="2021-01" db="EMBL/GenBank/DDBJ databases">
        <authorList>
            <consortium name="Genoscope - CEA"/>
            <person name="William W."/>
        </authorList>
    </citation>
    <scope>NUCLEOTIDE SEQUENCE</scope>
</reference>
<feature type="region of interest" description="Disordered" evidence="1">
    <location>
        <begin position="225"/>
        <end position="246"/>
    </location>
</feature>
<proteinExistence type="predicted"/>
<evidence type="ECO:0000256" key="1">
    <source>
        <dbReference type="SAM" id="MobiDB-lite"/>
    </source>
</evidence>
<keyword evidence="3" id="KW-1185">Reference proteome</keyword>
<organism evidence="2 3">
    <name type="scientific">Paramecium primaurelia</name>
    <dbReference type="NCBI Taxonomy" id="5886"/>
    <lineage>
        <taxon>Eukaryota</taxon>
        <taxon>Sar</taxon>
        <taxon>Alveolata</taxon>
        <taxon>Ciliophora</taxon>
        <taxon>Intramacronucleata</taxon>
        <taxon>Oligohymenophorea</taxon>
        <taxon>Peniculida</taxon>
        <taxon>Parameciidae</taxon>
        <taxon>Paramecium</taxon>
    </lineage>
</organism>
<evidence type="ECO:0000313" key="3">
    <source>
        <dbReference type="Proteomes" id="UP000688137"/>
    </source>
</evidence>
<feature type="region of interest" description="Disordered" evidence="1">
    <location>
        <begin position="137"/>
        <end position="156"/>
    </location>
</feature>
<feature type="compositionally biased region" description="Low complexity" evidence="1">
    <location>
        <begin position="272"/>
        <end position="283"/>
    </location>
</feature>
<dbReference type="AlphaFoldDB" id="A0A8S1KVP6"/>
<evidence type="ECO:0000313" key="2">
    <source>
        <dbReference type="EMBL" id="CAD8058907.1"/>
    </source>
</evidence>
<feature type="region of interest" description="Disordered" evidence="1">
    <location>
        <begin position="261"/>
        <end position="283"/>
    </location>
</feature>
<comment type="caution">
    <text evidence="2">The sequence shown here is derived from an EMBL/GenBank/DDBJ whole genome shotgun (WGS) entry which is preliminary data.</text>
</comment>
<gene>
    <name evidence="2" type="ORF">PPRIM_AZ9-3.1.T0280087</name>
</gene>
<dbReference type="EMBL" id="CAJJDM010000027">
    <property type="protein sequence ID" value="CAD8058907.1"/>
    <property type="molecule type" value="Genomic_DNA"/>
</dbReference>
<accession>A0A8S1KVP6</accession>